<dbReference type="EMBL" id="CATQJA010002617">
    <property type="protein sequence ID" value="CAJ0573345.1"/>
    <property type="molecule type" value="Genomic_DNA"/>
</dbReference>
<dbReference type="AlphaFoldDB" id="A0AA36CQX9"/>
<comment type="caution">
    <text evidence="2">The sequence shown here is derived from an EMBL/GenBank/DDBJ whole genome shotgun (WGS) entry which is preliminary data.</text>
</comment>
<evidence type="ECO:0000313" key="3">
    <source>
        <dbReference type="Proteomes" id="UP001177023"/>
    </source>
</evidence>
<dbReference type="Proteomes" id="UP001177023">
    <property type="component" value="Unassembled WGS sequence"/>
</dbReference>
<feature type="compositionally biased region" description="Acidic residues" evidence="1">
    <location>
        <begin position="198"/>
        <end position="214"/>
    </location>
</feature>
<feature type="region of interest" description="Disordered" evidence="1">
    <location>
        <begin position="190"/>
        <end position="214"/>
    </location>
</feature>
<reference evidence="2" key="1">
    <citation type="submission" date="2023-06" db="EMBL/GenBank/DDBJ databases">
        <authorList>
            <person name="Delattre M."/>
        </authorList>
    </citation>
    <scope>NUCLEOTIDE SEQUENCE</scope>
    <source>
        <strain evidence="2">AF72</strain>
    </source>
</reference>
<feature type="non-terminal residue" evidence="2">
    <location>
        <position position="1"/>
    </location>
</feature>
<keyword evidence="3" id="KW-1185">Reference proteome</keyword>
<feature type="region of interest" description="Disordered" evidence="1">
    <location>
        <begin position="33"/>
        <end position="174"/>
    </location>
</feature>
<accession>A0AA36CQX9</accession>
<evidence type="ECO:0000313" key="2">
    <source>
        <dbReference type="EMBL" id="CAJ0573345.1"/>
    </source>
</evidence>
<feature type="compositionally biased region" description="Low complexity" evidence="1">
    <location>
        <begin position="77"/>
        <end position="98"/>
    </location>
</feature>
<proteinExistence type="predicted"/>
<protein>
    <submittedName>
        <fullName evidence="2">Uncharacterized protein</fullName>
    </submittedName>
</protein>
<name>A0AA36CQX9_9BILA</name>
<evidence type="ECO:0000256" key="1">
    <source>
        <dbReference type="SAM" id="MobiDB-lite"/>
    </source>
</evidence>
<organism evidence="2 3">
    <name type="scientific">Mesorhabditis spiculigera</name>
    <dbReference type="NCBI Taxonomy" id="96644"/>
    <lineage>
        <taxon>Eukaryota</taxon>
        <taxon>Metazoa</taxon>
        <taxon>Ecdysozoa</taxon>
        <taxon>Nematoda</taxon>
        <taxon>Chromadorea</taxon>
        <taxon>Rhabditida</taxon>
        <taxon>Rhabditina</taxon>
        <taxon>Rhabditomorpha</taxon>
        <taxon>Rhabditoidea</taxon>
        <taxon>Rhabditidae</taxon>
        <taxon>Mesorhabditinae</taxon>
        <taxon>Mesorhabditis</taxon>
    </lineage>
</organism>
<sequence>MADKWKTVFKTIHGKTPTKSDYHLAPKHVKEELLGPIEEENRFALSKKRPLIEVKRPEYKSPAKKRRKDDGSPPPRKSLSLFPRPSLLPRLPSSSIRSDPQEPSTSQASPRKKQQSFQLGCASPSKFATSPLKKFAARDSPRKMATFTPEKRSLAPLTNFKNPKTPIKSPRKPLMRSIVLQNTENLLLASNEKRGKVEDEEEPELFDDETEELPPEVAAEALKPKKNLFKFNAKRETAKSHGENFVKINLRKKNFVRGKVSAEAKRKFLKKQKWKSRFGGGKNRF</sequence>
<feature type="compositionally biased region" description="Basic and acidic residues" evidence="1">
    <location>
        <begin position="50"/>
        <end position="61"/>
    </location>
</feature>
<gene>
    <name evidence="2" type="ORF">MSPICULIGERA_LOCUS11706</name>
</gene>